<keyword evidence="2" id="KW-1185">Reference proteome</keyword>
<sequence length="87" mass="9592">MMMLFQPLDSDGRKRSGLYHAARLSMLHDRMMMRFDKVDEAADKVEGAAAVLVDVTHGSAVDAFQDAVYRNPSAGFLQLETGQTLGM</sequence>
<accession>A0ACC6SU13</accession>
<name>A0ACC6SU13_9HYPH</name>
<organism evidence="1 2">
    <name type="scientific">Mesorhizobium australicum</name>
    <dbReference type="NCBI Taxonomy" id="536018"/>
    <lineage>
        <taxon>Bacteria</taxon>
        <taxon>Pseudomonadati</taxon>
        <taxon>Pseudomonadota</taxon>
        <taxon>Alphaproteobacteria</taxon>
        <taxon>Hyphomicrobiales</taxon>
        <taxon>Phyllobacteriaceae</taxon>
        <taxon>Mesorhizobium</taxon>
    </lineage>
</organism>
<reference evidence="1 2" key="1">
    <citation type="journal article" date="2024" name="Proc. Natl. Acad. Sci. U.S.A.">
        <title>The evolutionary genomics of adaptation to stress in wild rhizobium bacteria.</title>
        <authorList>
            <person name="Kehlet-Delgado H."/>
            <person name="Montoya A.P."/>
            <person name="Jensen K.T."/>
            <person name="Wendlandt C.E."/>
            <person name="Dexheimer C."/>
            <person name="Roberts M."/>
            <person name="Torres Martinez L."/>
            <person name="Friesen M.L."/>
            <person name="Griffitts J.S."/>
            <person name="Porter S.S."/>
        </authorList>
    </citation>
    <scope>NUCLEOTIDE SEQUENCE [LARGE SCALE GENOMIC DNA]</scope>
    <source>
        <strain evidence="1 2">M0468</strain>
    </source>
</reference>
<gene>
    <name evidence="1" type="ORF">NKI81_04235</name>
</gene>
<dbReference type="Proteomes" id="UP001480082">
    <property type="component" value="Unassembled WGS sequence"/>
</dbReference>
<evidence type="ECO:0000313" key="2">
    <source>
        <dbReference type="Proteomes" id="UP001480082"/>
    </source>
</evidence>
<evidence type="ECO:0000313" key="1">
    <source>
        <dbReference type="EMBL" id="MER9283171.1"/>
    </source>
</evidence>
<proteinExistence type="predicted"/>
<protein>
    <submittedName>
        <fullName evidence="1">Uncharacterized protein</fullName>
    </submittedName>
</protein>
<comment type="caution">
    <text evidence="1">The sequence shown here is derived from an EMBL/GenBank/DDBJ whole genome shotgun (WGS) entry which is preliminary data.</text>
</comment>
<dbReference type="EMBL" id="JAMYRI010000002">
    <property type="protein sequence ID" value="MER9283171.1"/>
    <property type="molecule type" value="Genomic_DNA"/>
</dbReference>